<gene>
    <name evidence="1" type="ORF">ACFQY8_02595</name>
</gene>
<dbReference type="InterPro" id="IPR006439">
    <property type="entry name" value="HAD-SF_hydro_IA"/>
</dbReference>
<dbReference type="InterPro" id="IPR023198">
    <property type="entry name" value="PGP-like_dom2"/>
</dbReference>
<proteinExistence type="predicted"/>
<dbReference type="GO" id="GO:0016787">
    <property type="term" value="F:hydrolase activity"/>
    <property type="evidence" value="ECO:0007669"/>
    <property type="project" value="UniProtKB-KW"/>
</dbReference>
<dbReference type="SFLD" id="SFLDG01129">
    <property type="entry name" value="C1.5:_HAD__Beta-PGM__Phosphata"/>
    <property type="match status" value="1"/>
</dbReference>
<dbReference type="Gene3D" id="3.40.50.1000">
    <property type="entry name" value="HAD superfamily/HAD-like"/>
    <property type="match status" value="1"/>
</dbReference>
<name>A0ABW2Y2Z4_9BIFI</name>
<protein>
    <submittedName>
        <fullName evidence="1">HAD family hydrolase</fullName>
    </submittedName>
</protein>
<dbReference type="InterPro" id="IPR023214">
    <property type="entry name" value="HAD_sf"/>
</dbReference>
<dbReference type="RefSeq" id="WP_377938330.1">
    <property type="nucleotide sequence ID" value="NZ_JBHTHQ010000013.1"/>
</dbReference>
<dbReference type="SFLD" id="SFLDS00003">
    <property type="entry name" value="Haloacid_Dehalogenase"/>
    <property type="match status" value="1"/>
</dbReference>
<dbReference type="Pfam" id="PF13419">
    <property type="entry name" value="HAD_2"/>
    <property type="match status" value="1"/>
</dbReference>
<dbReference type="CDD" id="cd07505">
    <property type="entry name" value="HAD_BPGM-like"/>
    <property type="match status" value="1"/>
</dbReference>
<dbReference type="InterPro" id="IPR036412">
    <property type="entry name" value="HAD-like_sf"/>
</dbReference>
<dbReference type="Proteomes" id="UP001597036">
    <property type="component" value="Unassembled WGS sequence"/>
</dbReference>
<keyword evidence="1" id="KW-0378">Hydrolase</keyword>
<comment type="caution">
    <text evidence="1">The sequence shown here is derived from an EMBL/GenBank/DDBJ whole genome shotgun (WGS) entry which is preliminary data.</text>
</comment>
<dbReference type="PANTHER" id="PTHR18901">
    <property type="entry name" value="2-DEOXYGLUCOSE-6-PHOSPHATE PHOSPHATASE 2"/>
    <property type="match status" value="1"/>
</dbReference>
<evidence type="ECO:0000313" key="2">
    <source>
        <dbReference type="Proteomes" id="UP001597036"/>
    </source>
</evidence>
<dbReference type="NCBIfam" id="TIGR01509">
    <property type="entry name" value="HAD-SF-IA-v3"/>
    <property type="match status" value="1"/>
</dbReference>
<accession>A0ABW2Y2Z4</accession>
<dbReference type="PANTHER" id="PTHR18901:SF38">
    <property type="entry name" value="PSEUDOURIDINE-5'-PHOSPHATASE"/>
    <property type="match status" value="1"/>
</dbReference>
<dbReference type="SUPFAM" id="SSF56784">
    <property type="entry name" value="HAD-like"/>
    <property type="match status" value="1"/>
</dbReference>
<dbReference type="Gene3D" id="1.10.150.240">
    <property type="entry name" value="Putative phosphatase, domain 2"/>
    <property type="match status" value="1"/>
</dbReference>
<evidence type="ECO:0000313" key="1">
    <source>
        <dbReference type="EMBL" id="MFD0704640.1"/>
    </source>
</evidence>
<dbReference type="EMBL" id="JBHTHQ010000013">
    <property type="protein sequence ID" value="MFD0704640.1"/>
    <property type="molecule type" value="Genomic_DNA"/>
</dbReference>
<organism evidence="1 2">
    <name type="scientific">Alloscardovia venturai</name>
    <dbReference type="NCBI Taxonomy" id="1769421"/>
    <lineage>
        <taxon>Bacteria</taxon>
        <taxon>Bacillati</taxon>
        <taxon>Actinomycetota</taxon>
        <taxon>Actinomycetes</taxon>
        <taxon>Bifidobacteriales</taxon>
        <taxon>Bifidobacteriaceae</taxon>
        <taxon>Alloscardovia</taxon>
    </lineage>
</organism>
<reference evidence="2" key="1">
    <citation type="journal article" date="2019" name="Int. J. Syst. Evol. Microbiol.">
        <title>The Global Catalogue of Microorganisms (GCM) 10K type strain sequencing project: providing services to taxonomists for standard genome sequencing and annotation.</title>
        <authorList>
            <consortium name="The Broad Institute Genomics Platform"/>
            <consortium name="The Broad Institute Genome Sequencing Center for Infectious Disease"/>
            <person name="Wu L."/>
            <person name="Ma J."/>
        </authorList>
    </citation>
    <scope>NUCLEOTIDE SEQUENCE [LARGE SCALE GENOMIC DNA]</scope>
    <source>
        <strain evidence="2">CCM 8604</strain>
    </source>
</reference>
<sequence>MEIKLPAAVFWDLDGTLINSEPYWAQSEAALLAQVGIEFDPSIAKHLQGTSLAFVAEYMREHGLHHMKSEEITKFMVDFVYKKEVDKLPWNPGVQDTLHLLHDAGIPQVLVTSSPRVMASNVVEQAGKDIFTGYLCNEDPVKHKPSSEPYLRAAEIAGVDITDALIFEDSRPGLTAAGNSGAHWVAVTGFSSVNAREEGLAHQFVQDFSGITLADIARFYAR</sequence>
<dbReference type="InterPro" id="IPR041492">
    <property type="entry name" value="HAD_2"/>
</dbReference>
<keyword evidence="2" id="KW-1185">Reference proteome</keyword>